<evidence type="ECO:0000256" key="8">
    <source>
        <dbReference type="ARBA" id="ARBA00023288"/>
    </source>
</evidence>
<evidence type="ECO:0000313" key="14">
    <source>
        <dbReference type="Proteomes" id="UP000070700"/>
    </source>
</evidence>
<evidence type="ECO:0000256" key="10">
    <source>
        <dbReference type="SAM" id="MobiDB-lite"/>
    </source>
</evidence>
<feature type="disulfide bond" evidence="9">
    <location>
        <begin position="44"/>
        <end position="51"/>
    </location>
</feature>
<organism evidence="13 14">
    <name type="scientific">Mollisia scopiformis</name>
    <name type="common">Conifer needle endophyte fungus</name>
    <name type="synonym">Phialocephala scopiformis</name>
    <dbReference type="NCBI Taxonomy" id="149040"/>
    <lineage>
        <taxon>Eukaryota</taxon>
        <taxon>Fungi</taxon>
        <taxon>Dikarya</taxon>
        <taxon>Ascomycota</taxon>
        <taxon>Pezizomycotina</taxon>
        <taxon>Leotiomycetes</taxon>
        <taxon>Helotiales</taxon>
        <taxon>Mollisiaceae</taxon>
        <taxon>Mollisia</taxon>
    </lineage>
</organism>
<evidence type="ECO:0000256" key="1">
    <source>
        <dbReference type="ARBA" id="ARBA00004589"/>
    </source>
</evidence>
<evidence type="ECO:0000259" key="12">
    <source>
        <dbReference type="PROSITE" id="PS52012"/>
    </source>
</evidence>
<protein>
    <recommendedName>
        <fullName evidence="12">CFEM domain-containing protein</fullName>
    </recommendedName>
</protein>
<evidence type="ECO:0000256" key="11">
    <source>
        <dbReference type="SAM" id="SignalP"/>
    </source>
</evidence>
<keyword evidence="9" id="KW-0479">Metal-binding</keyword>
<feature type="domain" description="CFEM" evidence="12">
    <location>
        <begin position="3"/>
        <end position="116"/>
    </location>
</feature>
<dbReference type="InterPro" id="IPR008427">
    <property type="entry name" value="Extracellular_membr_CFEM_dom"/>
</dbReference>
<keyword evidence="14" id="KW-1185">Reference proteome</keyword>
<feature type="compositionally biased region" description="Polar residues" evidence="10">
    <location>
        <begin position="215"/>
        <end position="224"/>
    </location>
</feature>
<gene>
    <name evidence="13" type="ORF">LY89DRAFT_682270</name>
</gene>
<comment type="subcellular location">
    <subcellularLocation>
        <location evidence="1">Membrane</location>
        <topology evidence="1">Lipid-anchor</topology>
        <topology evidence="1">GPI-anchor</topology>
    </subcellularLocation>
    <subcellularLocation>
        <location evidence="2">Secreted</location>
    </subcellularLocation>
</comment>
<evidence type="ECO:0000256" key="6">
    <source>
        <dbReference type="ARBA" id="ARBA00022729"/>
    </source>
</evidence>
<sequence length="281" mass="29227">MISRTRAILLALSFLSLPLIQAQFVSSLPQCVQDCITQSQDDNCQSTDIKCLCRASAGNFLPDLITCIHSNCDNDLDNDLLLTPLQLACQLAGVPIPAAALRNAENEASSLASQVTTTVTMSASSSSPEATTTVTVTSIGSGTTVYEIYPVTVFSTTTITGSTITRSLAPVLMTTTNSVGSTYTFWVSDPGPGTRTSLISITLASSVPVGSDTTTSMSVAAQETSSSLRSSLGSKTTKASDPAETDSAPFTNTNSGGVRMGGGSRVWVWVGMVVAVCLVWI</sequence>
<dbReference type="GO" id="GO:0046872">
    <property type="term" value="F:metal ion binding"/>
    <property type="evidence" value="ECO:0007669"/>
    <property type="project" value="UniProtKB-UniRule"/>
</dbReference>
<dbReference type="OrthoDB" id="3558019at2759"/>
<dbReference type="RefSeq" id="XP_018074901.1">
    <property type="nucleotide sequence ID" value="XM_018214474.1"/>
</dbReference>
<dbReference type="GO" id="GO:0098552">
    <property type="term" value="C:side of membrane"/>
    <property type="evidence" value="ECO:0007669"/>
    <property type="project" value="UniProtKB-KW"/>
</dbReference>
<evidence type="ECO:0000256" key="4">
    <source>
        <dbReference type="ARBA" id="ARBA00022525"/>
    </source>
</evidence>
<evidence type="ECO:0000313" key="13">
    <source>
        <dbReference type="EMBL" id="KUJ20546.1"/>
    </source>
</evidence>
<dbReference type="Proteomes" id="UP000070700">
    <property type="component" value="Unassembled WGS sequence"/>
</dbReference>
<keyword evidence="5" id="KW-0325">Glycoprotein</keyword>
<dbReference type="GO" id="GO:0005576">
    <property type="term" value="C:extracellular region"/>
    <property type="evidence" value="ECO:0007669"/>
    <property type="project" value="UniProtKB-SubCell"/>
</dbReference>
<dbReference type="AlphaFoldDB" id="A0A194XK78"/>
<dbReference type="InParanoid" id="A0A194XK78"/>
<dbReference type="KEGG" id="psco:LY89DRAFT_682270"/>
<comment type="similarity">
    <text evidence="3">Belongs to the RBT5 family.</text>
</comment>
<dbReference type="Pfam" id="PF05730">
    <property type="entry name" value="CFEM"/>
    <property type="match status" value="1"/>
</dbReference>
<keyword evidence="5" id="KW-0336">GPI-anchor</keyword>
<proteinExistence type="inferred from homology"/>
<keyword evidence="9" id="KW-0408">Iron</keyword>
<keyword evidence="4" id="KW-0964">Secreted</keyword>
<feature type="region of interest" description="Disordered" evidence="10">
    <location>
        <begin position="215"/>
        <end position="254"/>
    </location>
</feature>
<keyword evidence="9" id="KW-0349">Heme</keyword>
<dbReference type="GeneID" id="28824200"/>
<feature type="compositionally biased region" description="Low complexity" evidence="10">
    <location>
        <begin position="225"/>
        <end position="234"/>
    </location>
</feature>
<evidence type="ECO:0000256" key="7">
    <source>
        <dbReference type="ARBA" id="ARBA00023157"/>
    </source>
</evidence>
<evidence type="ECO:0000256" key="9">
    <source>
        <dbReference type="PROSITE-ProRule" id="PRU01356"/>
    </source>
</evidence>
<feature type="chain" id="PRO_5008268337" description="CFEM domain-containing protein" evidence="11">
    <location>
        <begin position="23"/>
        <end position="281"/>
    </location>
</feature>
<name>A0A194XK78_MOLSC</name>
<evidence type="ECO:0000256" key="2">
    <source>
        <dbReference type="ARBA" id="ARBA00004613"/>
    </source>
</evidence>
<evidence type="ECO:0000256" key="5">
    <source>
        <dbReference type="ARBA" id="ARBA00022622"/>
    </source>
</evidence>
<dbReference type="PROSITE" id="PS52012">
    <property type="entry name" value="CFEM"/>
    <property type="match status" value="1"/>
</dbReference>
<accession>A0A194XK78</accession>
<keyword evidence="8" id="KW-0449">Lipoprotein</keyword>
<evidence type="ECO:0000256" key="3">
    <source>
        <dbReference type="ARBA" id="ARBA00010031"/>
    </source>
</evidence>
<comment type="caution">
    <text evidence="9">Lacks conserved residue(s) required for the propagation of feature annotation.</text>
</comment>
<keyword evidence="7 9" id="KW-1015">Disulfide bond</keyword>
<keyword evidence="6 11" id="KW-0732">Signal</keyword>
<feature type="signal peptide" evidence="11">
    <location>
        <begin position="1"/>
        <end position="22"/>
    </location>
</feature>
<reference evidence="13 14" key="1">
    <citation type="submission" date="2015-10" db="EMBL/GenBank/DDBJ databases">
        <title>Full genome of DAOMC 229536 Phialocephala scopiformis, a fungal endophyte of spruce producing the potent anti-insectan compound rugulosin.</title>
        <authorList>
            <consortium name="DOE Joint Genome Institute"/>
            <person name="Walker A.K."/>
            <person name="Frasz S.L."/>
            <person name="Seifert K.A."/>
            <person name="Miller J.D."/>
            <person name="Mondo S.J."/>
            <person name="Labutti K."/>
            <person name="Lipzen A."/>
            <person name="Dockter R."/>
            <person name="Kennedy M."/>
            <person name="Grigoriev I.V."/>
            <person name="Spatafora J.W."/>
        </authorList>
    </citation>
    <scope>NUCLEOTIDE SEQUENCE [LARGE SCALE GENOMIC DNA]</scope>
    <source>
        <strain evidence="13 14">CBS 120377</strain>
    </source>
</reference>
<keyword evidence="5" id="KW-0472">Membrane</keyword>
<feature type="binding site" description="axial binding residue" evidence="9">
    <location>
        <position position="48"/>
    </location>
    <ligand>
        <name>heme</name>
        <dbReference type="ChEBI" id="CHEBI:30413"/>
    </ligand>
    <ligandPart>
        <name>Fe</name>
        <dbReference type="ChEBI" id="CHEBI:18248"/>
    </ligandPart>
</feature>
<dbReference type="EMBL" id="KQ947409">
    <property type="protein sequence ID" value="KUJ20546.1"/>
    <property type="molecule type" value="Genomic_DNA"/>
</dbReference>